<sequence>MSSFLIKKLDILTLQLKIKIIFGTFSSGTSLYRRKRRYKDVPIGYQTPGWSRPARCLVTNEA</sequence>
<proteinExistence type="predicted"/>
<name>A0A327P3C7_9BACT</name>
<protein>
    <submittedName>
        <fullName evidence="1">Uncharacterized protein</fullName>
    </submittedName>
</protein>
<comment type="caution">
    <text evidence="1">The sequence shown here is derived from an EMBL/GenBank/DDBJ whole genome shotgun (WGS) entry which is preliminary data.</text>
</comment>
<evidence type="ECO:0000313" key="2">
    <source>
        <dbReference type="Proteomes" id="UP000249610"/>
    </source>
</evidence>
<dbReference type="AlphaFoldDB" id="A0A327P3C7"/>
<evidence type="ECO:0000313" key="1">
    <source>
        <dbReference type="EMBL" id="RAI86740.1"/>
    </source>
</evidence>
<dbReference type="EMBL" id="QLLK01000010">
    <property type="protein sequence ID" value="RAI86740.1"/>
    <property type="molecule type" value="Genomic_DNA"/>
</dbReference>
<dbReference type="Proteomes" id="UP000249610">
    <property type="component" value="Unassembled WGS sequence"/>
</dbReference>
<gene>
    <name evidence="1" type="ORF">LV83_03297</name>
</gene>
<accession>A0A327P3C7</accession>
<keyword evidence="2" id="KW-1185">Reference proteome</keyword>
<organism evidence="1 2">
    <name type="scientific">Algoriphagus yeomjeoni</name>
    <dbReference type="NCBI Taxonomy" id="291403"/>
    <lineage>
        <taxon>Bacteria</taxon>
        <taxon>Pseudomonadati</taxon>
        <taxon>Bacteroidota</taxon>
        <taxon>Cytophagia</taxon>
        <taxon>Cytophagales</taxon>
        <taxon>Cyclobacteriaceae</taxon>
        <taxon>Algoriphagus</taxon>
    </lineage>
</organism>
<reference evidence="1 2" key="1">
    <citation type="submission" date="2018-06" db="EMBL/GenBank/DDBJ databases">
        <title>Genomic Encyclopedia of Archaeal and Bacterial Type Strains, Phase II (KMG-II): from individual species to whole genera.</title>
        <authorList>
            <person name="Goeker M."/>
        </authorList>
    </citation>
    <scope>NUCLEOTIDE SEQUENCE [LARGE SCALE GENOMIC DNA]</scope>
    <source>
        <strain evidence="1 2">DSM 23446</strain>
    </source>
</reference>